<sequence>MAKYPDPTIRELTTVSEQAPLDIRIEENQTRVKDQLNRILSSKAFDQSPKMKELLSFVVEQTLVGNGDRLKQFTIATEVFDRDADFDHQADPIVRIQAGRVRRTLETYYLTEGVNDPIVLSIPKGRYSPLFTPQAPQAARQTASLAQFARETQKSLSPTLTVLPFLSLSDDPEKRFFAEGFGEELATELARFDMLKVVSMHALGETSIDPRTSADVKGLGEKLGVSFITSGTMQALGNKVRIYAKLYRTDSGEQVWAEKYTCDLATDDLFSVQDDIIAEVVAELASSFGIIHREIYQSCNQKKIEHLSTYEATLRYRHYLMTLSEDTHQQATQALLSAVQNEPDVALLHAMLAVLYFDADMLGMNKVDSAVETALNYAKRAVELEPTNQESQIAMLMAHQVAGDVNSVIETVDKVIAINPNAAYQIGLSGWALCMAGEFDRGLQLIQDSKALNPFRPPWFSVASIIHKIMLDDFEGADKAISKLSLRRVFWIPMLKAIIQVYKGEFKQAQASYKEMLQMQPDFENNEEHYLSAYIASPEIKSKLLDALGRL</sequence>
<dbReference type="EMBL" id="CP033577">
    <property type="protein sequence ID" value="AYV21978.1"/>
    <property type="molecule type" value="Genomic_DNA"/>
</dbReference>
<evidence type="ECO:0000313" key="1">
    <source>
        <dbReference type="EMBL" id="AYV21978.1"/>
    </source>
</evidence>
<dbReference type="GeneID" id="64085016"/>
<dbReference type="SUPFAM" id="SSF48452">
    <property type="entry name" value="TPR-like"/>
    <property type="match status" value="1"/>
</dbReference>
<gene>
    <name evidence="1" type="ORF">ECB94_12280</name>
</gene>
<proteinExistence type="predicted"/>
<dbReference type="Proteomes" id="UP000279760">
    <property type="component" value="Chromosome 1"/>
</dbReference>
<dbReference type="AlphaFoldDB" id="A0A3G4VDI0"/>
<reference evidence="1 2" key="1">
    <citation type="submission" date="2018-11" db="EMBL/GenBank/DDBJ databases">
        <title>Complete Genome Sequence of Vbrio mediterranei 117-T6: a Potential Pathogen Bacteria Isolated from the Conchocelis of Pyropia.</title>
        <authorList>
            <person name="Liu Q."/>
        </authorList>
    </citation>
    <scope>NUCLEOTIDE SEQUENCE [LARGE SCALE GENOMIC DNA]</scope>
    <source>
        <strain evidence="1 2">117-T6</strain>
    </source>
</reference>
<name>A0A3G4VDI0_9VIBR</name>
<dbReference type="Gene3D" id="1.25.40.10">
    <property type="entry name" value="Tetratricopeptide repeat domain"/>
    <property type="match status" value="1"/>
</dbReference>
<organism evidence="1 2">
    <name type="scientific">Vibrio mediterranei</name>
    <dbReference type="NCBI Taxonomy" id="689"/>
    <lineage>
        <taxon>Bacteria</taxon>
        <taxon>Pseudomonadati</taxon>
        <taxon>Pseudomonadota</taxon>
        <taxon>Gammaproteobacteria</taxon>
        <taxon>Vibrionales</taxon>
        <taxon>Vibrionaceae</taxon>
        <taxon>Vibrio</taxon>
    </lineage>
</organism>
<accession>A0A3G4VDI0</accession>
<evidence type="ECO:0000313" key="2">
    <source>
        <dbReference type="Proteomes" id="UP000279760"/>
    </source>
</evidence>
<dbReference type="InterPro" id="IPR011990">
    <property type="entry name" value="TPR-like_helical_dom_sf"/>
</dbReference>
<protein>
    <submittedName>
        <fullName evidence="1">Transmembrane adenylate cyclase</fullName>
    </submittedName>
</protein>
<keyword evidence="1" id="KW-0472">Membrane</keyword>
<keyword evidence="1" id="KW-0812">Transmembrane</keyword>
<dbReference type="RefSeq" id="WP_124940665.1">
    <property type="nucleotide sequence ID" value="NZ_CP033577.1"/>
</dbReference>